<name>A0A368NYK7_AGRVI</name>
<sequence length="79" mass="8861">MTESVEAMPSVQVTYSVSVTSTVTKTRQVKKPVLDEDGTQKSIVGIRYDQFLVMRQAWLERELSKSLARIEALEQGASK</sequence>
<organism evidence="1 2">
    <name type="scientific">Agrobacterium vitis</name>
    <name type="common">Rhizobium vitis</name>
    <dbReference type="NCBI Taxonomy" id="373"/>
    <lineage>
        <taxon>Bacteria</taxon>
        <taxon>Pseudomonadati</taxon>
        <taxon>Pseudomonadota</taxon>
        <taxon>Alphaproteobacteria</taxon>
        <taxon>Hyphomicrobiales</taxon>
        <taxon>Rhizobiaceae</taxon>
        <taxon>Rhizobium/Agrobacterium group</taxon>
        <taxon>Agrobacterium</taxon>
    </lineage>
</organism>
<reference evidence="1 2" key="1">
    <citation type="submission" date="2018-08" db="EMBL/GenBank/DDBJ databases">
        <title>Genome sequencing of Agrobacterium vitis strain ICMP 10754.</title>
        <authorList>
            <person name="Visnovsky S.B."/>
            <person name="Pitman A.R."/>
        </authorList>
    </citation>
    <scope>NUCLEOTIDE SEQUENCE [LARGE SCALE GENOMIC DNA]</scope>
    <source>
        <strain evidence="1 2">ICMP 10754</strain>
    </source>
</reference>
<dbReference type="RefSeq" id="WP_060716336.1">
    <property type="nucleotide sequence ID" value="NZ_CP055265.1"/>
</dbReference>
<dbReference type="EMBL" id="QUSG01000021">
    <property type="protein sequence ID" value="KAA3521832.1"/>
    <property type="molecule type" value="Genomic_DNA"/>
</dbReference>
<protein>
    <submittedName>
        <fullName evidence="1">Uncharacterized protein</fullName>
    </submittedName>
</protein>
<dbReference type="AlphaFoldDB" id="A0A368NYK7"/>
<accession>A0A368NYK7</accession>
<gene>
    <name evidence="1" type="ORF">DXT89_22920</name>
</gene>
<dbReference type="Proteomes" id="UP000436911">
    <property type="component" value="Unassembled WGS sequence"/>
</dbReference>
<comment type="caution">
    <text evidence="1">The sequence shown here is derived from an EMBL/GenBank/DDBJ whole genome shotgun (WGS) entry which is preliminary data.</text>
</comment>
<proteinExistence type="predicted"/>
<evidence type="ECO:0000313" key="2">
    <source>
        <dbReference type="Proteomes" id="UP000436911"/>
    </source>
</evidence>
<evidence type="ECO:0000313" key="1">
    <source>
        <dbReference type="EMBL" id="KAA3521832.1"/>
    </source>
</evidence>
<dbReference type="GeneID" id="60681513"/>
<dbReference type="InterPro" id="IPR036388">
    <property type="entry name" value="WH-like_DNA-bd_sf"/>
</dbReference>
<dbReference type="Gene3D" id="1.10.10.10">
    <property type="entry name" value="Winged helix-like DNA-binding domain superfamily/Winged helix DNA-binding domain"/>
    <property type="match status" value="1"/>
</dbReference>